<dbReference type="InterPro" id="IPR014284">
    <property type="entry name" value="RNA_pol_sigma-70_dom"/>
</dbReference>
<keyword evidence="2" id="KW-0805">Transcription regulation</keyword>
<comment type="similarity">
    <text evidence="1">Belongs to the sigma-70 factor family. ECF subfamily.</text>
</comment>
<organism evidence="8 9">
    <name type="scientific">Rossellomorea vietnamensis</name>
    <dbReference type="NCBI Taxonomy" id="218284"/>
    <lineage>
        <taxon>Bacteria</taxon>
        <taxon>Bacillati</taxon>
        <taxon>Bacillota</taxon>
        <taxon>Bacilli</taxon>
        <taxon>Bacillales</taxon>
        <taxon>Bacillaceae</taxon>
        <taxon>Rossellomorea</taxon>
    </lineage>
</organism>
<evidence type="ECO:0000313" key="8">
    <source>
        <dbReference type="EMBL" id="QHE60266.1"/>
    </source>
</evidence>
<dbReference type="RefSeq" id="WP_159361276.1">
    <property type="nucleotide sequence ID" value="NZ_CP047394.1"/>
</dbReference>
<evidence type="ECO:0000256" key="5">
    <source>
        <dbReference type="ARBA" id="ARBA00023163"/>
    </source>
</evidence>
<dbReference type="PANTHER" id="PTHR43133:SF8">
    <property type="entry name" value="RNA POLYMERASE SIGMA FACTOR HI_1459-RELATED"/>
    <property type="match status" value="1"/>
</dbReference>
<dbReference type="SUPFAM" id="SSF88659">
    <property type="entry name" value="Sigma3 and sigma4 domains of RNA polymerase sigma factors"/>
    <property type="match status" value="1"/>
</dbReference>
<sequence length="313" mass="36456">MMTTQLSDDMRGIEQRFKKEIEPYRTDLWHYCHRLTRSQWDAEDLVQDTLFKSLAMLAKMHQPVKMKSYLFKIASNLWIDRYRKNPYIVEVLEEELQPDHTSAIDLELMDHLEFLIQHLTPHQYVSLLLAEVFRFKASEIAGMISTTEGAVYTNLTRARSVLRKVKGGQIKSTPVLDLVPNATLHTLLTGFRNKDPELIASVLSENVTVNIVHAGIEVGRDEAKRNSLNDWKEVVDTQHQIVVEYKMLWGKPVVVEMEKKPDGDLYLNNLHLIETFGTEITHWAFYCFSWDLMKQAAEELRVKLNATCFYHIF</sequence>
<dbReference type="PANTHER" id="PTHR43133">
    <property type="entry name" value="RNA POLYMERASE ECF-TYPE SIGMA FACTO"/>
    <property type="match status" value="1"/>
</dbReference>
<evidence type="ECO:0000256" key="1">
    <source>
        <dbReference type="ARBA" id="ARBA00010641"/>
    </source>
</evidence>
<dbReference type="EMBL" id="CP047394">
    <property type="protein sequence ID" value="QHE60266.1"/>
    <property type="molecule type" value="Genomic_DNA"/>
</dbReference>
<dbReference type="Pfam" id="PF08281">
    <property type="entry name" value="Sigma70_r4_2"/>
    <property type="match status" value="1"/>
</dbReference>
<accession>A0A6I6UPS5</accession>
<evidence type="ECO:0000256" key="2">
    <source>
        <dbReference type="ARBA" id="ARBA00023015"/>
    </source>
</evidence>
<evidence type="ECO:0000256" key="3">
    <source>
        <dbReference type="ARBA" id="ARBA00023082"/>
    </source>
</evidence>
<feature type="domain" description="RNA polymerase sigma-70 region 2" evidence="6">
    <location>
        <begin position="21"/>
        <end position="85"/>
    </location>
</feature>
<protein>
    <submittedName>
        <fullName evidence="8">Sigma-70 family RNA polymerase sigma factor</fullName>
    </submittedName>
</protein>
<dbReference type="InterPro" id="IPR007627">
    <property type="entry name" value="RNA_pol_sigma70_r2"/>
</dbReference>
<dbReference type="Gene3D" id="1.10.10.10">
    <property type="entry name" value="Winged helix-like DNA-binding domain superfamily/Winged helix DNA-binding domain"/>
    <property type="match status" value="1"/>
</dbReference>
<name>A0A6I6UPS5_9BACI</name>
<dbReference type="NCBIfam" id="TIGR02937">
    <property type="entry name" value="sigma70-ECF"/>
    <property type="match status" value="1"/>
</dbReference>
<evidence type="ECO:0000313" key="9">
    <source>
        <dbReference type="Proteomes" id="UP000465062"/>
    </source>
</evidence>
<dbReference type="GO" id="GO:0006352">
    <property type="term" value="P:DNA-templated transcription initiation"/>
    <property type="evidence" value="ECO:0007669"/>
    <property type="project" value="InterPro"/>
</dbReference>
<reference evidence="8 9" key="1">
    <citation type="submission" date="2019-06" db="EMBL/GenBank/DDBJ databases">
        <title>An operon consisting of a P-type ATPase gene and a transcriptional regular gene given the different cadmium resistance in Bacillus vietamensis 151-6 and Bacillus marisflavi 151-25.</title>
        <authorList>
            <person name="Yu X."/>
        </authorList>
    </citation>
    <scope>NUCLEOTIDE SEQUENCE [LARGE SCALE GENOMIC DNA]</scope>
    <source>
        <strain evidence="8 9">151-6</strain>
    </source>
</reference>
<dbReference type="InterPro" id="IPR013324">
    <property type="entry name" value="RNA_pol_sigma_r3/r4-like"/>
</dbReference>
<dbReference type="InterPro" id="IPR013325">
    <property type="entry name" value="RNA_pol_sigma_r2"/>
</dbReference>
<dbReference type="Proteomes" id="UP000465062">
    <property type="component" value="Chromosome"/>
</dbReference>
<keyword evidence="3" id="KW-0731">Sigma factor</keyword>
<dbReference type="AlphaFoldDB" id="A0A6I6UPS5"/>
<dbReference type="Gene3D" id="1.10.1740.10">
    <property type="match status" value="1"/>
</dbReference>
<feature type="domain" description="RNA polymerase sigma factor 70 region 4 type 2" evidence="7">
    <location>
        <begin position="113"/>
        <end position="160"/>
    </location>
</feature>
<dbReference type="SUPFAM" id="SSF88946">
    <property type="entry name" value="Sigma2 domain of RNA polymerase sigma factors"/>
    <property type="match status" value="1"/>
</dbReference>
<proteinExistence type="inferred from homology"/>
<dbReference type="GO" id="GO:0003677">
    <property type="term" value="F:DNA binding"/>
    <property type="evidence" value="ECO:0007669"/>
    <property type="project" value="UniProtKB-KW"/>
</dbReference>
<evidence type="ECO:0000256" key="4">
    <source>
        <dbReference type="ARBA" id="ARBA00023125"/>
    </source>
</evidence>
<dbReference type="GO" id="GO:0016987">
    <property type="term" value="F:sigma factor activity"/>
    <property type="evidence" value="ECO:0007669"/>
    <property type="project" value="UniProtKB-KW"/>
</dbReference>
<dbReference type="InterPro" id="IPR013249">
    <property type="entry name" value="RNA_pol_sigma70_r4_t2"/>
</dbReference>
<dbReference type="InterPro" id="IPR039425">
    <property type="entry name" value="RNA_pol_sigma-70-like"/>
</dbReference>
<evidence type="ECO:0000259" key="6">
    <source>
        <dbReference type="Pfam" id="PF04542"/>
    </source>
</evidence>
<keyword evidence="4" id="KW-0238">DNA-binding</keyword>
<evidence type="ECO:0000259" key="7">
    <source>
        <dbReference type="Pfam" id="PF08281"/>
    </source>
</evidence>
<dbReference type="Pfam" id="PF04542">
    <property type="entry name" value="Sigma70_r2"/>
    <property type="match status" value="1"/>
</dbReference>
<dbReference type="KEGG" id="bvq:FHE72_03845"/>
<dbReference type="InterPro" id="IPR036388">
    <property type="entry name" value="WH-like_DNA-bd_sf"/>
</dbReference>
<keyword evidence="5" id="KW-0804">Transcription</keyword>
<gene>
    <name evidence="8" type="ORF">FHE72_03845</name>
</gene>